<name>A0A1I5MFJ5_9RHOB</name>
<dbReference type="Proteomes" id="UP000199356">
    <property type="component" value="Unassembled WGS sequence"/>
</dbReference>
<evidence type="ECO:0000256" key="1">
    <source>
        <dbReference type="SAM" id="SignalP"/>
    </source>
</evidence>
<proteinExistence type="predicted"/>
<dbReference type="EMBL" id="FOXA01000002">
    <property type="protein sequence ID" value="SFP08408.1"/>
    <property type="molecule type" value="Genomic_DNA"/>
</dbReference>
<feature type="signal peptide" evidence="1">
    <location>
        <begin position="1"/>
        <end position="23"/>
    </location>
</feature>
<dbReference type="OrthoDB" id="9907015at2"/>
<evidence type="ECO:0000313" key="3">
    <source>
        <dbReference type="Proteomes" id="UP000199356"/>
    </source>
</evidence>
<dbReference type="AlphaFoldDB" id="A0A1I5MFJ5"/>
<keyword evidence="3" id="KW-1185">Reference proteome</keyword>
<reference evidence="2 3" key="1">
    <citation type="submission" date="2016-10" db="EMBL/GenBank/DDBJ databases">
        <authorList>
            <person name="de Groot N.N."/>
        </authorList>
    </citation>
    <scope>NUCLEOTIDE SEQUENCE [LARGE SCALE GENOMIC DNA]</scope>
    <source>
        <strain evidence="2 3">DSM 19547</strain>
    </source>
</reference>
<dbReference type="STRING" id="441119.SAMN04488047_102252"/>
<protein>
    <submittedName>
        <fullName evidence="2">Uncharacterized protein</fullName>
    </submittedName>
</protein>
<feature type="chain" id="PRO_5011504946" evidence="1">
    <location>
        <begin position="24"/>
        <end position="130"/>
    </location>
</feature>
<sequence length="130" mass="14390">MRRSFIRPALAASLALAAPAAPAQEEDRDETRLPPVSWETRYVGRYAVDGECDDPAKFWVLAETAVDMGHTVCIGIGKRTWEGDRLMVPMSDCVERGEERPDRVLGFEVVGPDEILVTADGEEVILRQCS</sequence>
<keyword evidence="1" id="KW-0732">Signal</keyword>
<organism evidence="2 3">
    <name type="scientific">Tranquillimonas alkanivorans</name>
    <dbReference type="NCBI Taxonomy" id="441119"/>
    <lineage>
        <taxon>Bacteria</taxon>
        <taxon>Pseudomonadati</taxon>
        <taxon>Pseudomonadota</taxon>
        <taxon>Alphaproteobacteria</taxon>
        <taxon>Rhodobacterales</taxon>
        <taxon>Roseobacteraceae</taxon>
        <taxon>Tranquillimonas</taxon>
    </lineage>
</organism>
<accession>A0A1I5MFJ5</accession>
<dbReference type="RefSeq" id="WP_093418450.1">
    <property type="nucleotide sequence ID" value="NZ_FOXA01000002.1"/>
</dbReference>
<evidence type="ECO:0000313" key="2">
    <source>
        <dbReference type="EMBL" id="SFP08408.1"/>
    </source>
</evidence>
<gene>
    <name evidence="2" type="ORF">SAMN04488047_102252</name>
</gene>